<reference evidence="1 2" key="1">
    <citation type="submission" date="2013-02" db="EMBL/GenBank/DDBJ databases">
        <title>The Genome Sequence of Acinetobacter schindleri CIP 107287.</title>
        <authorList>
            <consortium name="The Broad Institute Genome Sequencing Platform"/>
            <consortium name="The Broad Institute Genome Sequencing Center for Infectious Disease"/>
            <person name="Cerqueira G."/>
            <person name="Feldgarden M."/>
            <person name="Courvalin P."/>
            <person name="Perichon B."/>
            <person name="Grillot-Courvalin C."/>
            <person name="Clermont D."/>
            <person name="Rocha E."/>
            <person name="Yoon E.-J."/>
            <person name="Nemec A."/>
            <person name="Walker B."/>
            <person name="Young S.K."/>
            <person name="Zeng Q."/>
            <person name="Gargeya S."/>
            <person name="Fitzgerald M."/>
            <person name="Haas B."/>
            <person name="Abouelleil A."/>
            <person name="Alvarado L."/>
            <person name="Arachchi H.M."/>
            <person name="Berlin A.M."/>
            <person name="Chapman S.B."/>
            <person name="Dewar J."/>
            <person name="Goldberg J."/>
            <person name="Griggs A."/>
            <person name="Gujja S."/>
            <person name="Hansen M."/>
            <person name="Howarth C."/>
            <person name="Imamovic A."/>
            <person name="Larimer J."/>
            <person name="McCowan C."/>
            <person name="Murphy C."/>
            <person name="Neiman D."/>
            <person name="Pearson M."/>
            <person name="Priest M."/>
            <person name="Roberts A."/>
            <person name="Saif S."/>
            <person name="Shea T."/>
            <person name="Sisk P."/>
            <person name="Sykes S."/>
            <person name="Wortman J."/>
            <person name="Nusbaum C."/>
            <person name="Birren B."/>
        </authorList>
    </citation>
    <scope>NUCLEOTIDE SEQUENCE [LARGE SCALE GENOMIC DNA]</scope>
    <source>
        <strain evidence="1 2">CIP 107287</strain>
    </source>
</reference>
<dbReference type="Proteomes" id="UP000018440">
    <property type="component" value="Unassembled WGS sequence"/>
</dbReference>
<evidence type="ECO:0000313" key="1">
    <source>
        <dbReference type="EMBL" id="ENV45206.1"/>
    </source>
</evidence>
<dbReference type="AlphaFoldDB" id="N8Z8G7"/>
<name>N8Z8G7_9GAMM</name>
<dbReference type="HOGENOM" id="CLU_2165524_0_0_6"/>
<organism evidence="1 2">
    <name type="scientific">Acinetobacter schindleri CIP 107287</name>
    <dbReference type="NCBI Taxonomy" id="1217988"/>
    <lineage>
        <taxon>Bacteria</taxon>
        <taxon>Pseudomonadati</taxon>
        <taxon>Pseudomonadota</taxon>
        <taxon>Gammaproteobacteria</taxon>
        <taxon>Moraxellales</taxon>
        <taxon>Moraxellaceae</taxon>
        <taxon>Acinetobacter</taxon>
    </lineage>
</organism>
<dbReference type="RefSeq" id="WP_004891432.1">
    <property type="nucleotide sequence ID" value="NZ_KB849575.1"/>
</dbReference>
<sequence>MKLFLANSRVVKCSVKDLMKYQNVESILAEDISENNDVLSYAIECWIGYGLIYPKIENIKLDDLSKIIPKVFLLRNDDNNIKFFKNFGHIVFNLNEYEKEVSHLIYYGSF</sequence>
<protein>
    <submittedName>
        <fullName evidence="1">Uncharacterized protein</fullName>
    </submittedName>
</protein>
<gene>
    <name evidence="1" type="ORF">F955_00876</name>
</gene>
<evidence type="ECO:0000313" key="2">
    <source>
        <dbReference type="Proteomes" id="UP000018440"/>
    </source>
</evidence>
<dbReference type="PATRIC" id="fig|1217988.3.peg.846"/>
<proteinExistence type="predicted"/>
<dbReference type="EMBL" id="APPQ01000020">
    <property type="protein sequence ID" value="ENV45206.1"/>
    <property type="molecule type" value="Genomic_DNA"/>
</dbReference>
<comment type="caution">
    <text evidence="1">The sequence shown here is derived from an EMBL/GenBank/DDBJ whole genome shotgun (WGS) entry which is preliminary data.</text>
</comment>
<accession>N8Z8G7</accession>